<proteinExistence type="predicted"/>
<sequence>MAAKNPDIIEFEHKGKRFEADGRALRDYGVIKGIARVEKDPAGYFDSLEAVFMGRDEEYMAELGGGASEMEGLYAAAAKAVASAKNS</sequence>
<dbReference type="Proteomes" id="UP000278632">
    <property type="component" value="Unassembled WGS sequence"/>
</dbReference>
<evidence type="ECO:0000313" key="1">
    <source>
        <dbReference type="EMBL" id="RNL44732.1"/>
    </source>
</evidence>
<dbReference type="OrthoDB" id="3199614at2"/>
<gene>
    <name evidence="1" type="ORF">DMP08_05955</name>
</gene>
<protein>
    <submittedName>
        <fullName evidence="1">Uncharacterized protein</fullName>
    </submittedName>
</protein>
<name>A0A3N0BCB4_9ACTN</name>
<keyword evidence="2" id="KW-1185">Reference proteome</keyword>
<dbReference type="RefSeq" id="WP_123192037.1">
    <property type="nucleotide sequence ID" value="NZ_QICD01000009.1"/>
</dbReference>
<accession>A0A3N0BCB4</accession>
<dbReference type="EMBL" id="QICD01000009">
    <property type="protein sequence ID" value="RNL44732.1"/>
    <property type="molecule type" value="Genomic_DNA"/>
</dbReference>
<comment type="caution">
    <text evidence="1">The sequence shown here is derived from an EMBL/GenBank/DDBJ whole genome shotgun (WGS) entry which is preliminary data.</text>
</comment>
<dbReference type="AlphaFoldDB" id="A0A3N0BCB4"/>
<reference evidence="2" key="1">
    <citation type="submission" date="2018-05" db="EMBL/GenBank/DDBJ databases">
        <title>Genome Sequencing of selected type strains of the family Eggerthellaceae.</title>
        <authorList>
            <person name="Danylec N."/>
            <person name="Stoll D.A."/>
            <person name="Doetsch A."/>
            <person name="Huch M."/>
        </authorList>
    </citation>
    <scope>NUCLEOTIDE SEQUENCE [LARGE SCALE GENOMIC DNA]</scope>
    <source>
        <strain evidence="2">DSM 16106</strain>
    </source>
</reference>
<organism evidence="1 2">
    <name type="scientific">Paraeggerthella hongkongensis</name>
    <dbReference type="NCBI Taxonomy" id="230658"/>
    <lineage>
        <taxon>Bacteria</taxon>
        <taxon>Bacillati</taxon>
        <taxon>Actinomycetota</taxon>
        <taxon>Coriobacteriia</taxon>
        <taxon>Eggerthellales</taxon>
        <taxon>Eggerthellaceae</taxon>
        <taxon>Paraeggerthella</taxon>
    </lineage>
</organism>
<evidence type="ECO:0000313" key="2">
    <source>
        <dbReference type="Proteomes" id="UP000278632"/>
    </source>
</evidence>